<feature type="compositionally biased region" description="Low complexity" evidence="6">
    <location>
        <begin position="1304"/>
        <end position="1330"/>
    </location>
</feature>
<feature type="domain" description="Chitin-binding type-2" evidence="8">
    <location>
        <begin position="1654"/>
        <end position="1705"/>
    </location>
</feature>
<feature type="compositionally biased region" description="Low complexity" evidence="6">
    <location>
        <begin position="1226"/>
        <end position="1238"/>
    </location>
</feature>
<feature type="compositionally biased region" description="Polar residues" evidence="6">
    <location>
        <begin position="677"/>
        <end position="689"/>
    </location>
</feature>
<feature type="compositionally biased region" description="Low complexity" evidence="6">
    <location>
        <begin position="849"/>
        <end position="864"/>
    </location>
</feature>
<feature type="domain" description="Chitin-binding type-2" evidence="8">
    <location>
        <begin position="2079"/>
        <end position="2137"/>
    </location>
</feature>
<feature type="compositionally biased region" description="Low complexity" evidence="6">
    <location>
        <begin position="1723"/>
        <end position="1748"/>
    </location>
</feature>
<name>A0AAW1TIZ2_9CUCU</name>
<feature type="compositionally biased region" description="Low complexity" evidence="6">
    <location>
        <begin position="525"/>
        <end position="560"/>
    </location>
</feature>
<dbReference type="Gene3D" id="2.170.140.10">
    <property type="entry name" value="Chitin binding domain"/>
    <property type="match status" value="10"/>
</dbReference>
<feature type="compositionally biased region" description="Low complexity" evidence="6">
    <location>
        <begin position="1257"/>
        <end position="1275"/>
    </location>
</feature>
<evidence type="ECO:0000256" key="7">
    <source>
        <dbReference type="SAM" id="SignalP"/>
    </source>
</evidence>
<feature type="compositionally biased region" description="Polar residues" evidence="6">
    <location>
        <begin position="937"/>
        <end position="949"/>
    </location>
</feature>
<feature type="domain" description="Chitin-binding type-2" evidence="8">
    <location>
        <begin position="1134"/>
        <end position="1185"/>
    </location>
</feature>
<feature type="compositionally biased region" description="Low complexity" evidence="6">
    <location>
        <begin position="988"/>
        <end position="1015"/>
    </location>
</feature>
<feature type="compositionally biased region" description="Low complexity" evidence="6">
    <location>
        <begin position="1564"/>
        <end position="1590"/>
    </location>
</feature>
<feature type="domain" description="Chitin-binding type-2" evidence="8">
    <location>
        <begin position="1885"/>
        <end position="1946"/>
    </location>
</feature>
<dbReference type="InterPro" id="IPR051940">
    <property type="entry name" value="Chitin_bind-dev_reg"/>
</dbReference>
<feature type="compositionally biased region" description="Polar residues" evidence="6">
    <location>
        <begin position="1457"/>
        <end position="1468"/>
    </location>
</feature>
<dbReference type="Pfam" id="PF01607">
    <property type="entry name" value="CBM_14"/>
    <property type="match status" value="2"/>
</dbReference>
<dbReference type="GO" id="GO:0005576">
    <property type="term" value="C:extracellular region"/>
    <property type="evidence" value="ECO:0007669"/>
    <property type="project" value="InterPro"/>
</dbReference>
<dbReference type="SUPFAM" id="SSF57625">
    <property type="entry name" value="Invertebrate chitin-binding proteins"/>
    <property type="match status" value="4"/>
</dbReference>
<feature type="signal peptide" evidence="7">
    <location>
        <begin position="1"/>
        <end position="23"/>
    </location>
</feature>
<protein>
    <recommendedName>
        <fullName evidence="8">Chitin-binding type-2 domain-containing protein</fullName>
    </recommendedName>
</protein>
<feature type="compositionally biased region" description="Low complexity" evidence="6">
    <location>
        <begin position="1108"/>
        <end position="1123"/>
    </location>
</feature>
<feature type="compositionally biased region" description="Polar residues" evidence="6">
    <location>
        <begin position="1028"/>
        <end position="1043"/>
    </location>
</feature>
<evidence type="ECO:0000259" key="8">
    <source>
        <dbReference type="PROSITE" id="PS50940"/>
    </source>
</evidence>
<comment type="caution">
    <text evidence="9">The sequence shown here is derived from an EMBL/GenBank/DDBJ whole genome shotgun (WGS) entry which is preliminary data.</text>
</comment>
<keyword evidence="2 7" id="KW-0732">Signal</keyword>
<feature type="compositionally biased region" description="Polar residues" evidence="6">
    <location>
        <begin position="769"/>
        <end position="787"/>
    </location>
</feature>
<keyword evidence="3" id="KW-0677">Repeat</keyword>
<proteinExistence type="predicted"/>
<feature type="domain" description="Chitin-binding type-2" evidence="8">
    <location>
        <begin position="110"/>
        <end position="171"/>
    </location>
</feature>
<keyword evidence="4" id="KW-1015">Disulfide bond</keyword>
<feature type="compositionally biased region" description="Low complexity" evidence="6">
    <location>
        <begin position="1629"/>
        <end position="1638"/>
    </location>
</feature>
<feature type="compositionally biased region" description="Polar residues" evidence="6">
    <location>
        <begin position="1085"/>
        <end position="1107"/>
    </location>
</feature>
<feature type="compositionally biased region" description="Polar residues" evidence="6">
    <location>
        <begin position="1605"/>
        <end position="1628"/>
    </location>
</feature>
<feature type="compositionally biased region" description="Low complexity" evidence="6">
    <location>
        <begin position="1044"/>
        <end position="1070"/>
    </location>
</feature>
<feature type="compositionally biased region" description="Low complexity" evidence="6">
    <location>
        <begin position="966"/>
        <end position="980"/>
    </location>
</feature>
<evidence type="ECO:0000256" key="1">
    <source>
        <dbReference type="ARBA" id="ARBA00022669"/>
    </source>
</evidence>
<dbReference type="Proteomes" id="UP001431783">
    <property type="component" value="Unassembled WGS sequence"/>
</dbReference>
<feature type="compositionally biased region" description="Low complexity" evidence="6">
    <location>
        <begin position="707"/>
        <end position="756"/>
    </location>
</feature>
<feature type="compositionally biased region" description="Low complexity" evidence="6">
    <location>
        <begin position="487"/>
        <end position="496"/>
    </location>
</feature>
<feature type="region of interest" description="Disordered" evidence="6">
    <location>
        <begin position="417"/>
        <end position="607"/>
    </location>
</feature>
<sequence length="2142" mass="230349">MGYVWKIIFVIVLLGRGSHQVEQFICDNIGRIANPFDDSCGSYYVCSITPQGDLTQTEYTCPKGSIFSSEMKCCSDNHICPRSSESKHEVIEIEKSDNIHYQCQEDKAFQFECTMSGRYADLQGSNCSKYHTCSLLKNGSYMRGEFECPQGTNFDPTTQTCDEHYECPCTHNNGQMFLKFKRSVTELNTTPPPTIFCEPSEVEFSCDVRGRFPDRRDMSCSTYYHCDVDEDENLIKKHYRCPKCLSFDPFLGKCTNKFICPCSSTEATETTINTTHTTVDEFSRTTGRDFSVYSTTERHITSTSYSTINTELTGSTDNITYSTNQNDYETISVEPTMTTNSEVINDCEYSASDTPYICTSRGRFVDKSDLTCSSYFLCSALRNGTLVRTSYRCPLNSWFDTSLGRCSTLYVCPCSSTTGRNTETTPRSTQSEEEVSSMGTTRGGENTGQSSTASSQSTEETTTSSNTEEATSSASQEEMGSTRTTGTEIVTEQSTSSEEEISSIKTTSGGEITQKSSSASSQTNEETTTIREVSTSSTTEEETSSIGTTRTTATSSGFTQTEEETSALGTSTTAVNTDKAASGSSSANQGTTAIETTTSNSEASNDCDYSASDTPYICTSRGRFVDKSDLTCSSYFLCSPLRNGTLVRTSYRCPPNSWFDPSLGRCSTLYVCPCSSTTGRNTETTPRSTQSEEEVSSMGTTRGGETTGQSSTASSQSTEETTTSRNTEEATSSSSQEETSSTRTTGTEIVTEQTTSSEEEISSIRTTTGGEITQKSSSASSHTNGETTKNREISTSSTTEEETSSIGTTRTAANSSGFTQTEEETSSLGTSTTAVNTDKAASGSSSANEGTTSIETTTSKSEATNDCDYSASDTPYICTSRGRFVDKSDLTCSSYFLCSALRNGTLVRTSYRCPLNSWFDPSLGRCSTLYVCPCSSTTGRNTETTPRSTQSEEEVSSMGTTRGGETTEQSSTASSQSTEETTSRNTEEVTSSASQEETGSTRTTGTEIVTEQTTSSEEEISSIRTTTGGQITQKSSSASSQTNGETTTIREISTSSTTEEETSSIGTTRTAANSSGFTQKEEETSSVGTPTTAVNTDKVTSGSSSANEGTTSIETTTSKSEATNDCDYSASDTPYICTSRGRFVDKSDLTCSSYFLCSALRNGTLVRTSYRCPLNSWFDPSLGRCSTLYVCPCSSTTGRNTETTPRSTQSEEEVSSMGTTRGGETTGQSSTASSQSTEETTKSRNTEEATSSASQGETSSTRTTGTEIDTEQTTSSEEEISSIRTTTGGQITQKSSSASSQTNGETTTIRGISTSSITEEETSSIGTTRTAANSSGFTQTEEETSSLGTSTTAVNTDKAASGSSSANEGTTSIETTTSKSEATNDCDYSASDTPYICTSRGRFVDKSDLTCSSYFLCSPLRNGTLVRTSYRCPLNSWFDPSLGRCSTLYVCPCSSTTGRNTETIPRSTQSEEEVSSMGTTRGGENTGQSSTASSQSTEETTTSSNTEEATSSASQGETSSTRTTGTEIVTEQTTSSEEEISSIKTTSGGEITQKSSSASSQTNGETTTIREISTSSTTEEETSSIGTTRTAANSSGFTQKEEETSSGGISTTAVNTEKATSGSSSANEGTTSIGTTTSKSEATNDCDYSASDTPYICTSRGRFVDKSDLTCSSYFLCSALRNGTLVRTSYRCPLNSWFDPSLGRCSTLYVCPCSSTTERSESESSTSRSTFETSIQTSEEETIIMSTTGSNSFSTRENDGASSVGTTNPASSTELSTINPITTTEEFYECNSSVPLVRFICTTRGRFADRGDLTCSSYYHCSILADGRTVQTQYRCLDGSKFDPHIQQCSSEYKCPCEPILTPETKKPTSISPSTTSFCNPTNEEFVCATEGRFRNPRDLSCCTYYSCGVSRNNSLIQTEFTCPEGLKFDPDSRKCSIDYKCPCSVTEAPSEYTAAPVDCTIPTEDFVCTSSGRFPDRQDVSCCNYILCSKTTNGSFIKNIFSCPLGSTFNPVQEKCSYHYECPCIRTENALTDKITRTIDTTDDMPSTGAIVSGNEVMKGNISSVFRDCVPQQSSSSDFVCTVVGRFLNPRDPKCSSYIDCIADGTNIVKSITYCDEDKKFDYTLQKCTSNAVCKICSETI</sequence>
<evidence type="ECO:0000313" key="9">
    <source>
        <dbReference type="EMBL" id="KAK9870791.1"/>
    </source>
</evidence>
<feature type="domain" description="Chitin-binding type-2" evidence="8">
    <location>
        <begin position="615"/>
        <end position="666"/>
    </location>
</feature>
<feature type="compositionally biased region" description="Low complexity" evidence="6">
    <location>
        <begin position="449"/>
        <end position="478"/>
    </location>
</feature>
<dbReference type="PROSITE" id="PS50940">
    <property type="entry name" value="CHIT_BIND_II"/>
    <property type="match status" value="11"/>
</dbReference>
<feature type="compositionally biased region" description="Polar residues" evidence="6">
    <location>
        <begin position="582"/>
        <end position="604"/>
    </location>
</feature>
<feature type="domain" description="Chitin-binding type-2" evidence="8">
    <location>
        <begin position="875"/>
        <end position="926"/>
    </location>
</feature>
<feature type="compositionally biased region" description="Polar residues" evidence="6">
    <location>
        <begin position="567"/>
        <end position="576"/>
    </location>
</feature>
<feature type="compositionally biased region" description="Polar residues" evidence="6">
    <location>
        <begin position="509"/>
        <end position="524"/>
    </location>
</feature>
<feature type="region of interest" description="Disordered" evidence="6">
    <location>
        <begin position="1196"/>
        <end position="1384"/>
    </location>
</feature>
<dbReference type="InterPro" id="IPR036508">
    <property type="entry name" value="Chitin-bd_dom_sf"/>
</dbReference>
<feature type="region of interest" description="Disordered" evidence="6">
    <location>
        <begin position="1457"/>
        <end position="1644"/>
    </location>
</feature>
<evidence type="ECO:0000256" key="6">
    <source>
        <dbReference type="SAM" id="MobiDB-lite"/>
    </source>
</evidence>
<feature type="compositionally biased region" description="Polar residues" evidence="6">
    <location>
        <begin position="1749"/>
        <end position="1775"/>
    </location>
</feature>
<accession>A0AAW1TIZ2</accession>
<dbReference type="EMBL" id="JARQZJ010000004">
    <property type="protein sequence ID" value="KAK9870791.1"/>
    <property type="molecule type" value="Genomic_DNA"/>
</dbReference>
<evidence type="ECO:0000256" key="2">
    <source>
        <dbReference type="ARBA" id="ARBA00022729"/>
    </source>
</evidence>
<dbReference type="InterPro" id="IPR002557">
    <property type="entry name" value="Chitin-bd_dom"/>
</dbReference>
<gene>
    <name evidence="9" type="ORF">WA026_009751</name>
</gene>
<feature type="region of interest" description="Disordered" evidence="6">
    <location>
        <begin position="677"/>
        <end position="866"/>
    </location>
</feature>
<organism evidence="9 10">
    <name type="scientific">Henosepilachna vigintioctopunctata</name>
    <dbReference type="NCBI Taxonomy" id="420089"/>
    <lineage>
        <taxon>Eukaryota</taxon>
        <taxon>Metazoa</taxon>
        <taxon>Ecdysozoa</taxon>
        <taxon>Arthropoda</taxon>
        <taxon>Hexapoda</taxon>
        <taxon>Insecta</taxon>
        <taxon>Pterygota</taxon>
        <taxon>Neoptera</taxon>
        <taxon>Endopterygota</taxon>
        <taxon>Coleoptera</taxon>
        <taxon>Polyphaga</taxon>
        <taxon>Cucujiformia</taxon>
        <taxon>Coccinelloidea</taxon>
        <taxon>Coccinellidae</taxon>
        <taxon>Epilachninae</taxon>
        <taxon>Epilachnini</taxon>
        <taxon>Henosepilachna</taxon>
    </lineage>
</organism>
<feature type="compositionally biased region" description="Polar residues" evidence="6">
    <location>
        <begin position="1548"/>
        <end position="1563"/>
    </location>
</feature>
<evidence type="ECO:0000313" key="10">
    <source>
        <dbReference type="Proteomes" id="UP001431783"/>
    </source>
</evidence>
<feature type="domain" description="Chitin-binding type-2" evidence="8">
    <location>
        <begin position="1394"/>
        <end position="1445"/>
    </location>
</feature>
<feature type="compositionally biased region" description="Low complexity" evidence="6">
    <location>
        <begin position="1368"/>
        <end position="1383"/>
    </location>
</feature>
<evidence type="ECO:0000256" key="3">
    <source>
        <dbReference type="ARBA" id="ARBA00022737"/>
    </source>
</evidence>
<feature type="chain" id="PRO_5043710565" description="Chitin-binding type-2 domain-containing protein" evidence="7">
    <location>
        <begin position="24"/>
        <end position="2142"/>
    </location>
</feature>
<feature type="compositionally biased region" description="Polar residues" evidence="6">
    <location>
        <begin position="1288"/>
        <end position="1303"/>
    </location>
</feature>
<evidence type="ECO:0000256" key="4">
    <source>
        <dbReference type="ARBA" id="ARBA00023157"/>
    </source>
</evidence>
<feature type="compositionally biased region" description="Low complexity" evidence="6">
    <location>
        <begin position="1488"/>
        <end position="1535"/>
    </location>
</feature>
<dbReference type="SMART" id="SM00494">
    <property type="entry name" value="ChtBD2"/>
    <property type="match status" value="13"/>
</dbReference>
<reference evidence="9 10" key="1">
    <citation type="submission" date="2023-03" db="EMBL/GenBank/DDBJ databases">
        <title>Genome insight into feeding habits of ladybird beetles.</title>
        <authorList>
            <person name="Li H.-S."/>
            <person name="Huang Y.-H."/>
            <person name="Pang H."/>
        </authorList>
    </citation>
    <scope>NUCLEOTIDE SEQUENCE [LARGE SCALE GENOMIC DNA]</scope>
    <source>
        <strain evidence="9">SYSU_2023b</strain>
        <tissue evidence="9">Whole body</tissue>
    </source>
</reference>
<feature type="domain" description="Chitin-binding type-2" evidence="8">
    <location>
        <begin position="23"/>
        <end position="82"/>
    </location>
</feature>
<keyword evidence="1" id="KW-0147">Chitin-binding</keyword>
<dbReference type="PANTHER" id="PTHR23301">
    <property type="entry name" value="CHITIN BINDING PERITROPHIN-A"/>
    <property type="match status" value="1"/>
</dbReference>
<feature type="region of interest" description="Disordered" evidence="6">
    <location>
        <begin position="1717"/>
        <end position="1775"/>
    </location>
</feature>
<feature type="compositionally biased region" description="Polar residues" evidence="6">
    <location>
        <begin position="1196"/>
        <end position="1208"/>
    </location>
</feature>
<dbReference type="GO" id="GO:0008061">
    <property type="term" value="F:chitin binding"/>
    <property type="evidence" value="ECO:0007669"/>
    <property type="project" value="UniProtKB-KW"/>
</dbReference>
<feature type="domain" description="Chitin-binding type-2" evidence="8">
    <location>
        <begin position="1798"/>
        <end position="1859"/>
    </location>
</feature>
<feature type="region of interest" description="Disordered" evidence="6">
    <location>
        <begin position="937"/>
        <end position="1125"/>
    </location>
</feature>
<dbReference type="PANTHER" id="PTHR23301:SF0">
    <property type="entry name" value="CHITIN-BINDING TYPE-2 DOMAIN-CONTAINING PROTEIN-RELATED"/>
    <property type="match status" value="1"/>
</dbReference>
<feature type="compositionally biased region" description="Polar residues" evidence="6">
    <location>
        <begin position="417"/>
        <end position="429"/>
    </location>
</feature>
<feature type="compositionally biased region" description="Low complexity" evidence="6">
    <location>
        <begin position="793"/>
        <end position="811"/>
    </location>
</feature>
<evidence type="ECO:0000256" key="5">
    <source>
        <dbReference type="ARBA" id="ARBA00023180"/>
    </source>
</evidence>
<keyword evidence="10" id="KW-1185">Reference proteome</keyword>
<feature type="domain" description="Chitin-binding type-2" evidence="8">
    <location>
        <begin position="355"/>
        <end position="406"/>
    </location>
</feature>
<keyword evidence="5" id="KW-0325">Glycoprotein</keyword>